<protein>
    <submittedName>
        <fullName evidence="2">Metal-dependent phosphohydrolase</fullName>
    </submittedName>
</protein>
<dbReference type="PANTHER" id="PTHR45228">
    <property type="entry name" value="CYCLIC DI-GMP PHOSPHODIESTERASE TM_0186-RELATED"/>
    <property type="match status" value="1"/>
</dbReference>
<dbReference type="eggNOG" id="COG2206">
    <property type="taxonomic scope" value="Bacteria"/>
</dbReference>
<dbReference type="Pfam" id="PF13487">
    <property type="entry name" value="HD_5"/>
    <property type="match status" value="1"/>
</dbReference>
<reference evidence="2 3" key="1">
    <citation type="submission" date="2009-01" db="EMBL/GenBank/DDBJ databases">
        <title>Complete sequence of Geobacter sp. FRC-32.</title>
        <authorList>
            <consortium name="US DOE Joint Genome Institute"/>
            <person name="Lucas S."/>
            <person name="Copeland A."/>
            <person name="Lapidus A."/>
            <person name="Glavina del Rio T."/>
            <person name="Dalin E."/>
            <person name="Tice H."/>
            <person name="Bruce D."/>
            <person name="Goodwin L."/>
            <person name="Pitluck S."/>
            <person name="Saunders E."/>
            <person name="Brettin T."/>
            <person name="Detter J.C."/>
            <person name="Han C."/>
            <person name="Larimer F."/>
            <person name="Land M."/>
            <person name="Hauser L."/>
            <person name="Kyrpides N."/>
            <person name="Ovchinnikova G."/>
            <person name="Kostka J."/>
            <person name="Richardson P."/>
        </authorList>
    </citation>
    <scope>NUCLEOTIDE SEQUENCE [LARGE SCALE GENOMIC DNA]</scope>
    <source>
        <strain evidence="3">DSM 22248 / JCM 15807 / FRC-32</strain>
    </source>
</reference>
<evidence type="ECO:0000259" key="1">
    <source>
        <dbReference type="PROSITE" id="PS51832"/>
    </source>
</evidence>
<dbReference type="HOGENOM" id="CLU_000445_92_3_7"/>
<dbReference type="CDD" id="cd00077">
    <property type="entry name" value="HDc"/>
    <property type="match status" value="1"/>
</dbReference>
<feature type="domain" description="HD-GYP" evidence="1">
    <location>
        <begin position="24"/>
        <end position="223"/>
    </location>
</feature>
<dbReference type="InterPro" id="IPR003607">
    <property type="entry name" value="HD/PDEase_dom"/>
</dbReference>
<accession>B9M255</accession>
<dbReference type="STRING" id="316067.Geob_2828"/>
<dbReference type="Gene3D" id="1.10.3210.10">
    <property type="entry name" value="Hypothetical protein af1432"/>
    <property type="match status" value="1"/>
</dbReference>
<dbReference type="GO" id="GO:0016787">
    <property type="term" value="F:hydrolase activity"/>
    <property type="evidence" value="ECO:0007669"/>
    <property type="project" value="UniProtKB-KW"/>
</dbReference>
<dbReference type="PROSITE" id="PS51832">
    <property type="entry name" value="HD_GYP"/>
    <property type="match status" value="1"/>
</dbReference>
<dbReference type="PANTHER" id="PTHR45228:SF4">
    <property type="entry name" value="LIPOPROTEIN"/>
    <property type="match status" value="1"/>
</dbReference>
<dbReference type="SUPFAM" id="SSF109604">
    <property type="entry name" value="HD-domain/PDEase-like"/>
    <property type="match status" value="1"/>
</dbReference>
<dbReference type="KEGG" id="geo:Geob_2828"/>
<dbReference type="SMART" id="SM00471">
    <property type="entry name" value="HDc"/>
    <property type="match status" value="1"/>
</dbReference>
<organism evidence="2 3">
    <name type="scientific">Geotalea daltonii (strain DSM 22248 / JCM 15807 / FRC-32)</name>
    <name type="common">Geobacter daltonii</name>
    <dbReference type="NCBI Taxonomy" id="316067"/>
    <lineage>
        <taxon>Bacteria</taxon>
        <taxon>Pseudomonadati</taxon>
        <taxon>Thermodesulfobacteriota</taxon>
        <taxon>Desulfuromonadia</taxon>
        <taxon>Geobacterales</taxon>
        <taxon>Geobacteraceae</taxon>
        <taxon>Geotalea</taxon>
    </lineage>
</organism>
<keyword evidence="3" id="KW-1185">Reference proteome</keyword>
<evidence type="ECO:0000313" key="3">
    <source>
        <dbReference type="Proteomes" id="UP000007721"/>
    </source>
</evidence>
<dbReference type="InterPro" id="IPR037522">
    <property type="entry name" value="HD_GYP_dom"/>
</dbReference>
<dbReference type="OrthoDB" id="9769359at2"/>
<keyword evidence="2" id="KW-0378">Hydrolase</keyword>
<name>B9M255_GEODF</name>
<proteinExistence type="predicted"/>
<evidence type="ECO:0000313" key="2">
    <source>
        <dbReference type="EMBL" id="ACM21173.1"/>
    </source>
</evidence>
<dbReference type="Proteomes" id="UP000007721">
    <property type="component" value="Chromosome"/>
</dbReference>
<dbReference type="EMBL" id="CP001390">
    <property type="protein sequence ID" value="ACM21173.1"/>
    <property type="molecule type" value="Genomic_DNA"/>
</dbReference>
<sequence length="243" mass="25937">MLTATTSLLRASGDLPTASIHGCGLTFLHQMAESLGRAIDARDPNTALHSEHVAELSLLIARNLGLDDHECNLIHIAGHLHDIGKIGVTDAVLKKEGPLSTEEQLEMRCHPVIGAQIVAPVGLCATTGGIADIIRCHHERYDGGGYPAGLRGAAIPIGARIVAVADTYSAIIQNRPYRPGTTPELAMAEIERCSGLQFDPDVVETFRNTFCHGRVHVALSYAGIPASFPMPDVDVARKMAWPS</sequence>
<dbReference type="InterPro" id="IPR052020">
    <property type="entry name" value="Cyclic_di-GMP/3'3'-cGAMP_PDE"/>
</dbReference>
<dbReference type="AlphaFoldDB" id="B9M255"/>
<gene>
    <name evidence="2" type="ordered locus">Geob_2828</name>
</gene>